<dbReference type="EMBL" id="SUNJ01006861">
    <property type="protein sequence ID" value="TPP62419.1"/>
    <property type="molecule type" value="Genomic_DNA"/>
</dbReference>
<keyword evidence="4" id="KW-1185">Reference proteome</keyword>
<comment type="caution">
    <text evidence="3">The sequence shown here is derived from an EMBL/GenBank/DDBJ whole genome shotgun (WGS) entry which is preliminary data.</text>
</comment>
<dbReference type="GO" id="GO:0042500">
    <property type="term" value="F:aspartic endopeptidase activity, intramembrane cleaving"/>
    <property type="evidence" value="ECO:0007669"/>
    <property type="project" value="InterPro"/>
</dbReference>
<dbReference type="STRING" id="46835.A0A504YPT4"/>
<accession>A0A504YPT4</accession>
<evidence type="ECO:0000256" key="1">
    <source>
        <dbReference type="SAM" id="MobiDB-lite"/>
    </source>
</evidence>
<dbReference type="Proteomes" id="UP000316759">
    <property type="component" value="Unassembled WGS sequence"/>
</dbReference>
<evidence type="ECO:0000313" key="4">
    <source>
        <dbReference type="Proteomes" id="UP000316759"/>
    </source>
</evidence>
<reference evidence="3 4" key="1">
    <citation type="submission" date="2019-04" db="EMBL/GenBank/DDBJ databases">
        <title>Annotation for the trematode Fasciola gigantica.</title>
        <authorList>
            <person name="Choi Y.-J."/>
        </authorList>
    </citation>
    <scope>NUCLEOTIDE SEQUENCE [LARGE SCALE GENOMIC DNA]</scope>
    <source>
        <strain evidence="3">Uganda_cow_1</strain>
    </source>
</reference>
<name>A0A504YPT4_FASGI</name>
<dbReference type="AlphaFoldDB" id="A0A504YPT4"/>
<evidence type="ECO:0000256" key="2">
    <source>
        <dbReference type="SAM" id="Phobius"/>
    </source>
</evidence>
<organism evidence="3 4">
    <name type="scientific">Fasciola gigantica</name>
    <name type="common">Giant liver fluke</name>
    <dbReference type="NCBI Taxonomy" id="46835"/>
    <lineage>
        <taxon>Eukaryota</taxon>
        <taxon>Metazoa</taxon>
        <taxon>Spiralia</taxon>
        <taxon>Lophotrochozoa</taxon>
        <taxon>Platyhelminthes</taxon>
        <taxon>Trematoda</taxon>
        <taxon>Digenea</taxon>
        <taxon>Plagiorchiida</taxon>
        <taxon>Echinostomata</taxon>
        <taxon>Echinostomatoidea</taxon>
        <taxon>Fasciolidae</taxon>
        <taxon>Fasciola</taxon>
    </lineage>
</organism>
<feature type="region of interest" description="Disordered" evidence="1">
    <location>
        <begin position="47"/>
        <end position="77"/>
    </location>
</feature>
<sequence length="77" mass="8999">MLLRFDASLQRKDSRLYFFTGYIAYVVGLLTTFIVMHVFKAAQLRGRARAPGTHSGEFRQNFRDKSPRPDTVSWHHQ</sequence>
<dbReference type="InterPro" id="IPR007369">
    <property type="entry name" value="Peptidase_A22B_SPP"/>
</dbReference>
<feature type="compositionally biased region" description="Basic and acidic residues" evidence="1">
    <location>
        <begin position="56"/>
        <end position="68"/>
    </location>
</feature>
<keyword evidence="2" id="KW-0472">Membrane</keyword>
<evidence type="ECO:0000313" key="3">
    <source>
        <dbReference type="EMBL" id="TPP62419.1"/>
    </source>
</evidence>
<gene>
    <name evidence="3" type="ORF">FGIG_03660</name>
</gene>
<keyword evidence="2" id="KW-0812">Transmembrane</keyword>
<proteinExistence type="predicted"/>
<feature type="transmembrane region" description="Helical" evidence="2">
    <location>
        <begin position="16"/>
        <end position="39"/>
    </location>
</feature>
<dbReference type="GO" id="GO:0016020">
    <property type="term" value="C:membrane"/>
    <property type="evidence" value="ECO:0007669"/>
    <property type="project" value="InterPro"/>
</dbReference>
<protein>
    <submittedName>
        <fullName evidence="3">Minor histocompatibility antigen H13</fullName>
    </submittedName>
</protein>
<keyword evidence="2" id="KW-1133">Transmembrane helix</keyword>
<dbReference type="Pfam" id="PF04258">
    <property type="entry name" value="Peptidase_A22B"/>
    <property type="match status" value="1"/>
</dbReference>
<dbReference type="OrthoDB" id="29661at2759"/>